<comment type="caution">
    <text evidence="2">The sequence shown here is derived from an EMBL/GenBank/DDBJ whole genome shotgun (WGS) entry which is preliminary data.</text>
</comment>
<evidence type="ECO:0000313" key="3">
    <source>
        <dbReference type="Proteomes" id="UP000184267"/>
    </source>
</evidence>
<gene>
    <name evidence="2" type="ORF">TRAPUB_6148</name>
</gene>
<protein>
    <submittedName>
        <fullName evidence="2">Uncharacterized protein</fullName>
    </submittedName>
</protein>
<dbReference type="Proteomes" id="UP000184267">
    <property type="component" value="Unassembled WGS sequence"/>
</dbReference>
<reference evidence="2 3" key="1">
    <citation type="submission" date="2016-10" db="EMBL/GenBank/DDBJ databases">
        <title>Genome sequence of the basidiomycete white-rot fungus Trametes pubescens.</title>
        <authorList>
            <person name="Makela M.R."/>
            <person name="Granchi Z."/>
            <person name="Peng M."/>
            <person name="De Vries R.P."/>
            <person name="Grigoriev I."/>
            <person name="Riley R."/>
            <person name="Hilden K."/>
        </authorList>
    </citation>
    <scope>NUCLEOTIDE SEQUENCE [LARGE SCALE GENOMIC DNA]</scope>
    <source>
        <strain evidence="2 3">FBCC735</strain>
    </source>
</reference>
<evidence type="ECO:0000313" key="2">
    <source>
        <dbReference type="EMBL" id="OJT03280.1"/>
    </source>
</evidence>
<sequence>MNGARGTDSEPVPPAASVSKSSSGGSTSLDNLVASDDVKRTPDRATVLADRKGTEEGTLHIVQLVTSAFNNVRALHAQLVPILDSTALDCLINNASMVRPSPPRSPALAQPAMIASLNHPHFARRMQSVHGTAFDFDSKSIPTVLRKTTIGPALV</sequence>
<feature type="region of interest" description="Disordered" evidence="1">
    <location>
        <begin position="1"/>
        <end position="38"/>
    </location>
</feature>
<feature type="compositionally biased region" description="Low complexity" evidence="1">
    <location>
        <begin position="15"/>
        <end position="28"/>
    </location>
</feature>
<dbReference type="EMBL" id="MNAD01001620">
    <property type="protein sequence ID" value="OJT03280.1"/>
    <property type="molecule type" value="Genomic_DNA"/>
</dbReference>
<proteinExistence type="predicted"/>
<dbReference type="OrthoDB" id="7289984at2759"/>
<dbReference type="AlphaFoldDB" id="A0A1M2V6M0"/>
<accession>A0A1M2V6M0</accession>
<evidence type="ECO:0000256" key="1">
    <source>
        <dbReference type="SAM" id="MobiDB-lite"/>
    </source>
</evidence>
<keyword evidence="3" id="KW-1185">Reference proteome</keyword>
<name>A0A1M2V6M0_TRAPU</name>
<organism evidence="2 3">
    <name type="scientific">Trametes pubescens</name>
    <name type="common">White-rot fungus</name>
    <dbReference type="NCBI Taxonomy" id="154538"/>
    <lineage>
        <taxon>Eukaryota</taxon>
        <taxon>Fungi</taxon>
        <taxon>Dikarya</taxon>
        <taxon>Basidiomycota</taxon>
        <taxon>Agaricomycotina</taxon>
        <taxon>Agaricomycetes</taxon>
        <taxon>Polyporales</taxon>
        <taxon>Polyporaceae</taxon>
        <taxon>Trametes</taxon>
    </lineage>
</organism>